<comment type="caution">
    <text evidence="6">The sequence shown here is derived from an EMBL/GenBank/DDBJ whole genome shotgun (WGS) entry which is preliminary data.</text>
</comment>
<evidence type="ECO:0000313" key="7">
    <source>
        <dbReference type="Proteomes" id="UP000619534"/>
    </source>
</evidence>
<protein>
    <recommendedName>
        <fullName evidence="5">Tyrosine-protein phosphatase</fullName>
        <ecNumber evidence="5">3.1.3.48</ecNumber>
    </recommendedName>
</protein>
<dbReference type="Pfam" id="PF19567">
    <property type="entry name" value="CpsB_CapC"/>
    <property type="match status" value="1"/>
</dbReference>
<keyword evidence="3 5" id="KW-0904">Protein phosphatase</keyword>
<dbReference type="RefSeq" id="WP_062442145.1">
    <property type="nucleotide sequence ID" value="NZ_BMCJ01000002.1"/>
</dbReference>
<comment type="similarity">
    <text evidence="1 5">Belongs to the metallo-dependent hydrolases superfamily. CpsB/CapC family.</text>
</comment>
<comment type="catalytic activity">
    <reaction evidence="4 5">
        <text>O-phospho-L-tyrosyl-[protein] + H2O = L-tyrosyl-[protein] + phosphate</text>
        <dbReference type="Rhea" id="RHEA:10684"/>
        <dbReference type="Rhea" id="RHEA-COMP:10136"/>
        <dbReference type="Rhea" id="RHEA-COMP:20101"/>
        <dbReference type="ChEBI" id="CHEBI:15377"/>
        <dbReference type="ChEBI" id="CHEBI:43474"/>
        <dbReference type="ChEBI" id="CHEBI:46858"/>
        <dbReference type="ChEBI" id="CHEBI:61978"/>
        <dbReference type="EC" id="3.1.3.48"/>
    </reaction>
</comment>
<evidence type="ECO:0000256" key="5">
    <source>
        <dbReference type="PIRNR" id="PIRNR016557"/>
    </source>
</evidence>
<evidence type="ECO:0000256" key="1">
    <source>
        <dbReference type="ARBA" id="ARBA00005750"/>
    </source>
</evidence>
<dbReference type="EMBL" id="BMCJ01000002">
    <property type="protein sequence ID" value="GGC85009.1"/>
    <property type="molecule type" value="Genomic_DNA"/>
</dbReference>
<proteinExistence type="inferred from homology"/>
<dbReference type="InterPro" id="IPR016195">
    <property type="entry name" value="Pol/histidinol_Pase-like"/>
</dbReference>
<accession>A0ABQ1P1K9</accession>
<keyword evidence="2 5" id="KW-0378">Hydrolase</keyword>
<dbReference type="PANTHER" id="PTHR39181:SF1">
    <property type="entry name" value="TYROSINE-PROTEIN PHOSPHATASE YWQE"/>
    <property type="match status" value="1"/>
</dbReference>
<sequence length="255" mass="28986">MIDIHSHLLPGVDDGAQTLEDSLAMAREAVSQGIDTIVATPHHRNGKYTNPRLNVLYLVQELNFELERAEIPLTVLPGQEVRIHGDMIEELKEEVITPINIDSGYIFVELPNDQVPNYTISMLFELQRAGYIPIIVHPERNKKFIEDPNLLYQFVKSGAYTQVTAGSVAGKFGKSVQKFSHQLIEANLTHVIASDAHDTKRRGFFMKEAMREIKKKYGASYVYHFTENAYYIINGQVVAADPPERIKQKKFLKIF</sequence>
<name>A0ABQ1P1K9_9BACI</name>
<gene>
    <name evidence="6" type="ORF">GCM10007216_14630</name>
</gene>
<dbReference type="EC" id="3.1.3.48" evidence="5"/>
<dbReference type="Gene3D" id="3.20.20.140">
    <property type="entry name" value="Metal-dependent hydrolases"/>
    <property type="match status" value="1"/>
</dbReference>
<keyword evidence="7" id="KW-1185">Reference proteome</keyword>
<dbReference type="Proteomes" id="UP000619534">
    <property type="component" value="Unassembled WGS sequence"/>
</dbReference>
<dbReference type="PANTHER" id="PTHR39181">
    <property type="entry name" value="TYROSINE-PROTEIN PHOSPHATASE YWQE"/>
    <property type="match status" value="1"/>
</dbReference>
<evidence type="ECO:0000256" key="4">
    <source>
        <dbReference type="ARBA" id="ARBA00051722"/>
    </source>
</evidence>
<organism evidence="6 7">
    <name type="scientific">Thalassobacillus devorans</name>
    <dbReference type="NCBI Taxonomy" id="279813"/>
    <lineage>
        <taxon>Bacteria</taxon>
        <taxon>Bacillati</taxon>
        <taxon>Bacillota</taxon>
        <taxon>Bacilli</taxon>
        <taxon>Bacillales</taxon>
        <taxon>Bacillaceae</taxon>
        <taxon>Thalassobacillus</taxon>
    </lineage>
</organism>
<evidence type="ECO:0000313" key="6">
    <source>
        <dbReference type="EMBL" id="GGC85009.1"/>
    </source>
</evidence>
<reference evidence="7" key="1">
    <citation type="journal article" date="2019" name="Int. J. Syst. Evol. Microbiol.">
        <title>The Global Catalogue of Microorganisms (GCM) 10K type strain sequencing project: providing services to taxonomists for standard genome sequencing and annotation.</title>
        <authorList>
            <consortium name="The Broad Institute Genomics Platform"/>
            <consortium name="The Broad Institute Genome Sequencing Center for Infectious Disease"/>
            <person name="Wu L."/>
            <person name="Ma J."/>
        </authorList>
    </citation>
    <scope>NUCLEOTIDE SEQUENCE [LARGE SCALE GENOMIC DNA]</scope>
    <source>
        <strain evidence="7">CCM 7282</strain>
    </source>
</reference>
<dbReference type="InterPro" id="IPR016667">
    <property type="entry name" value="Caps_polysacc_synth_CpsB/CapC"/>
</dbReference>
<dbReference type="PIRSF" id="PIRSF016557">
    <property type="entry name" value="Caps_synth_CpsB"/>
    <property type="match status" value="1"/>
</dbReference>
<evidence type="ECO:0000256" key="3">
    <source>
        <dbReference type="ARBA" id="ARBA00022912"/>
    </source>
</evidence>
<evidence type="ECO:0000256" key="2">
    <source>
        <dbReference type="ARBA" id="ARBA00022801"/>
    </source>
</evidence>
<dbReference type="SUPFAM" id="SSF89550">
    <property type="entry name" value="PHP domain-like"/>
    <property type="match status" value="1"/>
</dbReference>